<evidence type="ECO:0000256" key="7">
    <source>
        <dbReference type="ARBA" id="ARBA00022927"/>
    </source>
</evidence>
<dbReference type="Gene3D" id="3.30.1150.10">
    <property type="match status" value="1"/>
</dbReference>
<keyword evidence="7" id="KW-0653">Protein transport</keyword>
<gene>
    <name evidence="12" type="ORF">C7H85_06865</name>
</gene>
<dbReference type="SUPFAM" id="SSF74653">
    <property type="entry name" value="TolA/TonB C-terminal domain"/>
    <property type="match status" value="1"/>
</dbReference>
<dbReference type="GO" id="GO:0015031">
    <property type="term" value="P:protein transport"/>
    <property type="evidence" value="ECO:0007669"/>
    <property type="project" value="UniProtKB-KW"/>
</dbReference>
<dbReference type="InterPro" id="IPR006260">
    <property type="entry name" value="TonB/TolA_C"/>
</dbReference>
<protein>
    <recommendedName>
        <fullName evidence="11">TonB C-terminal domain-containing protein</fullName>
    </recommendedName>
</protein>
<evidence type="ECO:0000256" key="10">
    <source>
        <dbReference type="SAM" id="MobiDB-lite"/>
    </source>
</evidence>
<dbReference type="GO" id="GO:0031992">
    <property type="term" value="F:energy transducer activity"/>
    <property type="evidence" value="ECO:0007669"/>
    <property type="project" value="TreeGrafter"/>
</dbReference>
<comment type="similarity">
    <text evidence="2">Belongs to the TonB family.</text>
</comment>
<accession>A0A2P7R851</accession>
<evidence type="ECO:0000313" key="13">
    <source>
        <dbReference type="Proteomes" id="UP000240243"/>
    </source>
</evidence>
<feature type="compositionally biased region" description="Pro residues" evidence="10">
    <location>
        <begin position="1"/>
        <end position="14"/>
    </location>
</feature>
<keyword evidence="5" id="KW-0997">Cell inner membrane</keyword>
<evidence type="ECO:0000256" key="4">
    <source>
        <dbReference type="ARBA" id="ARBA00022475"/>
    </source>
</evidence>
<organism evidence="12 13">
    <name type="scientific">Zobellella endophytica</name>
    <dbReference type="NCBI Taxonomy" id="2116700"/>
    <lineage>
        <taxon>Bacteria</taxon>
        <taxon>Pseudomonadati</taxon>
        <taxon>Pseudomonadota</taxon>
        <taxon>Gammaproteobacteria</taxon>
        <taxon>Aeromonadales</taxon>
        <taxon>Aeromonadaceae</taxon>
        <taxon>Zobellella</taxon>
    </lineage>
</organism>
<comment type="subcellular location">
    <subcellularLocation>
        <location evidence="1">Cell inner membrane</location>
        <topology evidence="1">Single-pass membrane protein</topology>
        <orientation evidence="1">Periplasmic side</orientation>
    </subcellularLocation>
</comment>
<proteinExistence type="inferred from homology"/>
<dbReference type="PANTHER" id="PTHR33446:SF2">
    <property type="entry name" value="PROTEIN TONB"/>
    <property type="match status" value="1"/>
</dbReference>
<name>A0A2P7R851_9GAMM</name>
<keyword evidence="9" id="KW-0472">Membrane</keyword>
<comment type="caution">
    <text evidence="12">The sequence shown here is derived from an EMBL/GenBank/DDBJ whole genome shotgun (WGS) entry which is preliminary data.</text>
</comment>
<dbReference type="AlphaFoldDB" id="A0A2P7R851"/>
<dbReference type="PROSITE" id="PS52015">
    <property type="entry name" value="TONB_CTD"/>
    <property type="match status" value="1"/>
</dbReference>
<evidence type="ECO:0000259" key="11">
    <source>
        <dbReference type="PROSITE" id="PS52015"/>
    </source>
</evidence>
<dbReference type="Pfam" id="PF03544">
    <property type="entry name" value="TonB_C"/>
    <property type="match status" value="1"/>
</dbReference>
<evidence type="ECO:0000256" key="3">
    <source>
        <dbReference type="ARBA" id="ARBA00022448"/>
    </source>
</evidence>
<keyword evidence="4" id="KW-1003">Cell membrane</keyword>
<dbReference type="Proteomes" id="UP000240243">
    <property type="component" value="Unassembled WGS sequence"/>
</dbReference>
<reference evidence="12 13" key="1">
    <citation type="submission" date="2018-03" db="EMBL/GenBank/DDBJ databases">
        <title>The draft genome of Zobellella sp. 59N8.</title>
        <authorList>
            <person name="Liu L."/>
            <person name="Li L."/>
            <person name="Zhang X."/>
            <person name="Liang L."/>
            <person name="Wang T."/>
        </authorList>
    </citation>
    <scope>NUCLEOTIDE SEQUENCE [LARGE SCALE GENOMIC DNA]</scope>
    <source>
        <strain evidence="12 13">59N8</strain>
    </source>
</reference>
<evidence type="ECO:0000256" key="2">
    <source>
        <dbReference type="ARBA" id="ARBA00006555"/>
    </source>
</evidence>
<feature type="region of interest" description="Disordered" evidence="10">
    <location>
        <begin position="1"/>
        <end position="45"/>
    </location>
</feature>
<evidence type="ECO:0000256" key="5">
    <source>
        <dbReference type="ARBA" id="ARBA00022519"/>
    </source>
</evidence>
<dbReference type="GO" id="GO:0098797">
    <property type="term" value="C:plasma membrane protein complex"/>
    <property type="evidence" value="ECO:0007669"/>
    <property type="project" value="TreeGrafter"/>
</dbReference>
<evidence type="ECO:0000313" key="12">
    <source>
        <dbReference type="EMBL" id="PSJ46352.1"/>
    </source>
</evidence>
<dbReference type="InterPro" id="IPR051045">
    <property type="entry name" value="TonB-dependent_transducer"/>
</dbReference>
<dbReference type="GO" id="GO:0055085">
    <property type="term" value="P:transmembrane transport"/>
    <property type="evidence" value="ECO:0007669"/>
    <property type="project" value="InterPro"/>
</dbReference>
<feature type="domain" description="TonB C-terminal" evidence="11">
    <location>
        <begin position="25"/>
        <end position="115"/>
    </location>
</feature>
<keyword evidence="3" id="KW-0813">Transport</keyword>
<dbReference type="NCBIfam" id="TIGR01352">
    <property type="entry name" value="tonB_Cterm"/>
    <property type="match status" value="1"/>
</dbReference>
<keyword evidence="6" id="KW-0812">Transmembrane</keyword>
<keyword evidence="8" id="KW-1133">Transmembrane helix</keyword>
<evidence type="ECO:0000256" key="6">
    <source>
        <dbReference type="ARBA" id="ARBA00022692"/>
    </source>
</evidence>
<sequence length="115" mass="12848">MAEPPPAEVAPKPQPQQAQNSAPKRIETPSFKTRPSPITYPSQARRRGLEGTVIVEVWLDERGQQVKRLLAQSSGVKVLDQSALKAIAKWRFSAYVENGQALAHRVHIPVRFKLD</sequence>
<evidence type="ECO:0000256" key="9">
    <source>
        <dbReference type="ARBA" id="ARBA00023136"/>
    </source>
</evidence>
<dbReference type="EMBL" id="PXYG01000002">
    <property type="protein sequence ID" value="PSJ46352.1"/>
    <property type="molecule type" value="Genomic_DNA"/>
</dbReference>
<evidence type="ECO:0000256" key="1">
    <source>
        <dbReference type="ARBA" id="ARBA00004383"/>
    </source>
</evidence>
<dbReference type="PANTHER" id="PTHR33446">
    <property type="entry name" value="PROTEIN TONB-RELATED"/>
    <property type="match status" value="1"/>
</dbReference>
<evidence type="ECO:0000256" key="8">
    <source>
        <dbReference type="ARBA" id="ARBA00022989"/>
    </source>
</evidence>
<dbReference type="InterPro" id="IPR037682">
    <property type="entry name" value="TonB_C"/>
</dbReference>
<keyword evidence="13" id="KW-1185">Reference proteome</keyword>